<evidence type="ECO:0000256" key="1">
    <source>
        <dbReference type="ARBA" id="ARBA00001049"/>
    </source>
</evidence>
<comment type="pathway">
    <text evidence="7">Sulfur metabolism; glutathione metabolism.</text>
</comment>
<dbReference type="GO" id="GO:0006751">
    <property type="term" value="P:glutathione catabolic process"/>
    <property type="evidence" value="ECO:0007669"/>
    <property type="project" value="UniProtKB-UniRule"/>
</dbReference>
<dbReference type="GO" id="GO:0006750">
    <property type="term" value="P:glutathione biosynthetic process"/>
    <property type="evidence" value="ECO:0007669"/>
    <property type="project" value="UniProtKB-KW"/>
</dbReference>
<feature type="binding site" evidence="6">
    <location>
        <begin position="390"/>
        <end position="392"/>
    </location>
    <ligand>
        <name>L-glutamate</name>
        <dbReference type="ChEBI" id="CHEBI:29985"/>
    </ligand>
</feature>
<evidence type="ECO:0000313" key="9">
    <source>
        <dbReference type="EMBL" id="SCY01318.1"/>
    </source>
</evidence>
<dbReference type="GO" id="GO:0103068">
    <property type="term" value="F:leukotriene C4 gamma-glutamyl transferase activity"/>
    <property type="evidence" value="ECO:0007669"/>
    <property type="project" value="UniProtKB-EC"/>
</dbReference>
<feature type="binding site" evidence="6">
    <location>
        <begin position="443"/>
        <end position="444"/>
    </location>
    <ligand>
        <name>L-glutamate</name>
        <dbReference type="ChEBI" id="CHEBI:29985"/>
    </ligand>
</feature>
<feature type="binding site" evidence="6">
    <location>
        <position position="99"/>
    </location>
    <ligand>
        <name>L-glutamate</name>
        <dbReference type="ChEBI" id="CHEBI:29985"/>
    </ligand>
</feature>
<keyword evidence="7" id="KW-0865">Zymogen</keyword>
<organism evidence="9 10">
    <name type="scientific">Thiohalorhabdus denitrificans</name>
    <dbReference type="NCBI Taxonomy" id="381306"/>
    <lineage>
        <taxon>Bacteria</taxon>
        <taxon>Pseudomonadati</taxon>
        <taxon>Pseudomonadota</taxon>
        <taxon>Gammaproteobacteria</taxon>
        <taxon>Thiohalorhabdales</taxon>
        <taxon>Thiohalorhabdaceae</taxon>
        <taxon>Thiohalorhabdus</taxon>
    </lineage>
</organism>
<evidence type="ECO:0000256" key="7">
    <source>
        <dbReference type="RuleBase" id="RU368036"/>
    </source>
</evidence>
<dbReference type="PANTHER" id="PTHR43199">
    <property type="entry name" value="GLUTATHIONE HYDROLASE"/>
    <property type="match status" value="1"/>
</dbReference>
<evidence type="ECO:0000256" key="5">
    <source>
        <dbReference type="PIRSR" id="PIRSR600101-1"/>
    </source>
</evidence>
<comment type="catalytic activity">
    <reaction evidence="2 7">
        <text>glutathione + H2O = L-cysteinylglycine + L-glutamate</text>
        <dbReference type="Rhea" id="RHEA:28807"/>
        <dbReference type="ChEBI" id="CHEBI:15377"/>
        <dbReference type="ChEBI" id="CHEBI:29985"/>
        <dbReference type="ChEBI" id="CHEBI:57925"/>
        <dbReference type="ChEBI" id="CHEBI:61694"/>
        <dbReference type="EC" id="3.4.19.13"/>
    </reaction>
</comment>
<keyword evidence="3 7" id="KW-0012">Acyltransferase</keyword>
<feature type="region of interest" description="Disordered" evidence="8">
    <location>
        <begin position="550"/>
        <end position="570"/>
    </location>
</feature>
<keyword evidence="10" id="KW-1185">Reference proteome</keyword>
<evidence type="ECO:0000313" key="10">
    <source>
        <dbReference type="Proteomes" id="UP000183104"/>
    </source>
</evidence>
<proteinExistence type="inferred from homology"/>
<comment type="catalytic activity">
    <reaction evidence="4 7">
        <text>an N-terminal (5-L-glutamyl)-[peptide] + an alpha-amino acid = 5-L-glutamyl amino acid + an N-terminal L-alpha-aminoacyl-[peptide]</text>
        <dbReference type="Rhea" id="RHEA:23904"/>
        <dbReference type="Rhea" id="RHEA-COMP:9780"/>
        <dbReference type="Rhea" id="RHEA-COMP:9795"/>
        <dbReference type="ChEBI" id="CHEBI:77644"/>
        <dbReference type="ChEBI" id="CHEBI:78597"/>
        <dbReference type="ChEBI" id="CHEBI:78599"/>
        <dbReference type="ChEBI" id="CHEBI:78608"/>
        <dbReference type="EC" id="2.3.2.2"/>
    </reaction>
</comment>
<gene>
    <name evidence="9" type="ORF">SAMN05661077_1046</name>
</gene>
<dbReference type="STRING" id="381306.AN478_09955"/>
<dbReference type="InterPro" id="IPR000101">
    <property type="entry name" value="GGT_peptidase"/>
</dbReference>
<comment type="PTM">
    <text evidence="7">Cleaved by autocatalysis into a large and a small subunit.</text>
</comment>
<dbReference type="NCBIfam" id="TIGR00066">
    <property type="entry name" value="g_glut_trans"/>
    <property type="match status" value="1"/>
</dbReference>
<comment type="catalytic activity">
    <reaction evidence="1 7">
        <text>an S-substituted glutathione + H2O = an S-substituted L-cysteinylglycine + L-glutamate</text>
        <dbReference type="Rhea" id="RHEA:59468"/>
        <dbReference type="ChEBI" id="CHEBI:15377"/>
        <dbReference type="ChEBI" id="CHEBI:29985"/>
        <dbReference type="ChEBI" id="CHEBI:90779"/>
        <dbReference type="ChEBI" id="CHEBI:143103"/>
        <dbReference type="EC" id="3.4.19.13"/>
    </reaction>
</comment>
<evidence type="ECO:0000256" key="3">
    <source>
        <dbReference type="ARBA" id="ARBA00023315"/>
    </source>
</evidence>
<feature type="binding site" evidence="6">
    <location>
        <position position="464"/>
    </location>
    <ligand>
        <name>L-glutamate</name>
        <dbReference type="ChEBI" id="CHEBI:29985"/>
    </ligand>
</feature>
<dbReference type="InterPro" id="IPR043137">
    <property type="entry name" value="GGT_ssub_C"/>
</dbReference>
<dbReference type="EMBL" id="FMUN01000002">
    <property type="protein sequence ID" value="SCY01318.1"/>
    <property type="molecule type" value="Genomic_DNA"/>
</dbReference>
<reference evidence="10" key="1">
    <citation type="submission" date="2016-10" db="EMBL/GenBank/DDBJ databases">
        <authorList>
            <person name="Varghese N."/>
        </authorList>
    </citation>
    <scope>NUCLEOTIDE SEQUENCE [LARGE SCALE GENOMIC DNA]</scope>
    <source>
        <strain evidence="10">HL 19</strain>
    </source>
</reference>
<feature type="active site" description="Nucleophile" evidence="5">
    <location>
        <position position="372"/>
    </location>
</feature>
<accession>A0A1G5CGB0</accession>
<dbReference type="InterPro" id="IPR043138">
    <property type="entry name" value="GGT_lsub"/>
</dbReference>
<dbReference type="Proteomes" id="UP000183104">
    <property type="component" value="Unassembled WGS sequence"/>
</dbReference>
<dbReference type="EC" id="2.3.2.2" evidence="7"/>
<keyword evidence="7" id="KW-0317">Glutathione biosynthesis</keyword>
<comment type="similarity">
    <text evidence="7">Belongs to the gamma-glutamyltransferase family.</text>
</comment>
<evidence type="ECO:0000256" key="4">
    <source>
        <dbReference type="ARBA" id="ARBA00047417"/>
    </source>
</evidence>
<dbReference type="UniPathway" id="UPA00204"/>
<dbReference type="RefSeq" id="WP_054966465.1">
    <property type="nucleotide sequence ID" value="NZ_FMUN01000002.1"/>
</dbReference>
<evidence type="ECO:0000256" key="6">
    <source>
        <dbReference type="PIRSR" id="PIRSR600101-2"/>
    </source>
</evidence>
<dbReference type="EC" id="3.4.19.13" evidence="7"/>
<evidence type="ECO:0000256" key="8">
    <source>
        <dbReference type="SAM" id="MobiDB-lite"/>
    </source>
</evidence>
<name>A0A1G5CGB0_9GAMM</name>
<dbReference type="SUPFAM" id="SSF56235">
    <property type="entry name" value="N-terminal nucleophile aminohydrolases (Ntn hydrolases)"/>
    <property type="match status" value="1"/>
</dbReference>
<keyword evidence="7" id="KW-0808">Transferase</keyword>
<dbReference type="Gene3D" id="3.60.20.40">
    <property type="match status" value="1"/>
</dbReference>
<comment type="subunit">
    <text evidence="7">This enzyme consists of two polypeptide chains, which are synthesized in precursor form from a single polypeptide.</text>
</comment>
<dbReference type="InterPro" id="IPR051792">
    <property type="entry name" value="GGT_bact"/>
</dbReference>
<feature type="binding site" evidence="6">
    <location>
        <position position="414"/>
    </location>
    <ligand>
        <name>L-glutamate</name>
        <dbReference type="ChEBI" id="CHEBI:29985"/>
    </ligand>
</feature>
<protein>
    <recommendedName>
        <fullName evidence="7">Glutathione hydrolase proenzyme</fullName>
        <ecNumber evidence="7">2.3.2.2</ecNumber>
        <ecNumber evidence="7">3.4.19.13</ecNumber>
    </recommendedName>
    <component>
        <recommendedName>
            <fullName evidence="7">Glutathione hydrolase large chain</fullName>
        </recommendedName>
    </component>
    <component>
        <recommendedName>
            <fullName evidence="7">Glutathione hydrolase small chain</fullName>
        </recommendedName>
    </component>
</protein>
<dbReference type="Gene3D" id="1.10.246.130">
    <property type="match status" value="1"/>
</dbReference>
<dbReference type="PRINTS" id="PR01210">
    <property type="entry name" value="GGTRANSPTASE"/>
</dbReference>
<evidence type="ECO:0000256" key="2">
    <source>
        <dbReference type="ARBA" id="ARBA00001089"/>
    </source>
</evidence>
<sequence>MFRPTPSLRRFFPFLMILLLLPLPVLGDGTPGKAAVVSAHPKATEAGLEVLEAGGNAFDAAVAVSAALAVVEPYGSGLGGGGFWLLRTADGREVMVDGREEAPAAATPDMYQDAEGQVIEGASINGPKAAGVPGEPAALAHLAEKYGALPLAESLAPAIRYAQEGFAVTEHYRTLAEFRQEVLRRHPRAAEVFLAEGEVPEVGTAIRQPDLARTLERLAAEGRDGFYTGPVARELAESNQAAGGLITREDLEGYAVVEREPVAFDVAGHRVVSAPPPSSGGVALAQILRMLEAKDYAGRKGATRTHLFIEAMRRAYRDRAVHLGDTDFVDVPLDRLTSRDYNAGLAATIHPEKALPSAHLPGPPAAMGGRNTTHFSILDGEGNRVAATLSINYPFGSGFVAGDTGVVLNDEMDDFVAKPGEPNVYGLVGGTANAIEPGKRPLSSMSPTFVEGPERTLVVGTPGGSRIITMVARAVAGFVYDEGGPEALGHWVERPRYHHQYLPDEVQHEPGAFPEGGRAALEEMGHTLAEMDRTYGDMQAILWNRESGSLKAAADPRGEGEAKVLSPTAP</sequence>
<dbReference type="Pfam" id="PF01019">
    <property type="entry name" value="G_glu_transpept"/>
    <property type="match status" value="1"/>
</dbReference>
<dbReference type="AlphaFoldDB" id="A0A1G5CGB0"/>
<dbReference type="GO" id="GO:0036374">
    <property type="term" value="F:glutathione hydrolase activity"/>
    <property type="evidence" value="ECO:0007669"/>
    <property type="project" value="UniProtKB-UniRule"/>
</dbReference>
<dbReference type="InterPro" id="IPR029055">
    <property type="entry name" value="Ntn_hydrolases_N"/>
</dbReference>
<keyword evidence="7 9" id="KW-0378">Hydrolase</keyword>
<dbReference type="PANTHER" id="PTHR43199:SF6">
    <property type="entry name" value="GLUTATHIONE HYDROLASE PROENZYME"/>
    <property type="match status" value="1"/>
</dbReference>